<dbReference type="SUPFAM" id="SSF53067">
    <property type="entry name" value="Actin-like ATPase domain"/>
    <property type="match status" value="2"/>
</dbReference>
<feature type="binding site" evidence="16">
    <location>
        <position position="127"/>
    </location>
    <ligand>
        <name>K(+)</name>
        <dbReference type="ChEBI" id="CHEBI:29103"/>
    </ligand>
</feature>
<comment type="subunit">
    <text evidence="5 16">Homodimer.</text>
</comment>
<dbReference type="GO" id="GO:0004594">
    <property type="term" value="F:pantothenate kinase activity"/>
    <property type="evidence" value="ECO:0007669"/>
    <property type="project" value="UniProtKB-UniRule"/>
</dbReference>
<dbReference type="OrthoDB" id="9804707at2"/>
<accession>A0A285NEG8</accession>
<dbReference type="NCBIfam" id="NF009855">
    <property type="entry name" value="PRK13321.1"/>
    <property type="match status" value="1"/>
</dbReference>
<keyword evidence="16" id="KW-0479">Metal-binding</keyword>
<keyword evidence="11 16" id="KW-0067">ATP-binding</keyword>
<comment type="cofactor">
    <cofactor evidence="2">
        <name>K(+)</name>
        <dbReference type="ChEBI" id="CHEBI:29103"/>
    </cofactor>
</comment>
<feature type="binding site" evidence="16">
    <location>
        <position position="130"/>
    </location>
    <ligand>
        <name>ATP</name>
        <dbReference type="ChEBI" id="CHEBI:30616"/>
    </ligand>
</feature>
<evidence type="ECO:0000256" key="11">
    <source>
        <dbReference type="ARBA" id="ARBA00022840"/>
    </source>
</evidence>
<comment type="pathway">
    <text evidence="4 16">Cofactor biosynthesis; coenzyme A biosynthesis; CoA from (R)-pantothenate: step 1/5.</text>
</comment>
<keyword evidence="13 16" id="KW-0173">Coenzyme A biosynthesis</keyword>
<gene>
    <name evidence="16" type="primary">coaX</name>
    <name evidence="17" type="ORF">SAMN06265182_1082</name>
</gene>
<comment type="catalytic activity">
    <reaction evidence="1 16">
        <text>(R)-pantothenate + ATP = (R)-4'-phosphopantothenate + ADP + H(+)</text>
        <dbReference type="Rhea" id="RHEA:16373"/>
        <dbReference type="ChEBI" id="CHEBI:10986"/>
        <dbReference type="ChEBI" id="CHEBI:15378"/>
        <dbReference type="ChEBI" id="CHEBI:29032"/>
        <dbReference type="ChEBI" id="CHEBI:30616"/>
        <dbReference type="ChEBI" id="CHEBI:456216"/>
        <dbReference type="EC" id="2.7.1.33"/>
    </reaction>
</comment>
<dbReference type="CDD" id="cd24015">
    <property type="entry name" value="ASKHA_NBD_PanK-III"/>
    <property type="match status" value="1"/>
</dbReference>
<evidence type="ECO:0000256" key="7">
    <source>
        <dbReference type="ARBA" id="ARBA00022490"/>
    </source>
</evidence>
<proteinExistence type="inferred from homology"/>
<dbReference type="GO" id="GO:0005737">
    <property type="term" value="C:cytoplasm"/>
    <property type="evidence" value="ECO:0007669"/>
    <property type="project" value="UniProtKB-SubCell"/>
</dbReference>
<comment type="subcellular location">
    <subcellularLocation>
        <location evidence="3 16">Cytoplasm</location>
    </subcellularLocation>
</comment>
<dbReference type="Proteomes" id="UP000219036">
    <property type="component" value="Unassembled WGS sequence"/>
</dbReference>
<dbReference type="GO" id="GO:0046872">
    <property type="term" value="F:metal ion binding"/>
    <property type="evidence" value="ECO:0007669"/>
    <property type="project" value="UniProtKB-KW"/>
</dbReference>
<evidence type="ECO:0000256" key="2">
    <source>
        <dbReference type="ARBA" id="ARBA00001958"/>
    </source>
</evidence>
<evidence type="ECO:0000256" key="13">
    <source>
        <dbReference type="ARBA" id="ARBA00022993"/>
    </source>
</evidence>
<dbReference type="PANTHER" id="PTHR34265">
    <property type="entry name" value="TYPE III PANTOTHENATE KINASE"/>
    <property type="match status" value="1"/>
</dbReference>
<evidence type="ECO:0000256" key="15">
    <source>
        <dbReference type="ARBA" id="ARBA00040883"/>
    </source>
</evidence>
<dbReference type="EMBL" id="OBEI01000003">
    <property type="protein sequence ID" value="SNZ07904.1"/>
    <property type="molecule type" value="Genomic_DNA"/>
</dbReference>
<evidence type="ECO:0000256" key="4">
    <source>
        <dbReference type="ARBA" id="ARBA00005225"/>
    </source>
</evidence>
<dbReference type="EC" id="2.7.1.33" evidence="6 16"/>
<evidence type="ECO:0000256" key="10">
    <source>
        <dbReference type="ARBA" id="ARBA00022777"/>
    </source>
</evidence>
<dbReference type="InterPro" id="IPR043129">
    <property type="entry name" value="ATPase_NBD"/>
</dbReference>
<protein>
    <recommendedName>
        <fullName evidence="15 16">Type III pantothenate kinase</fullName>
        <ecNumber evidence="6 16">2.7.1.33</ecNumber>
    </recommendedName>
    <alternativeName>
        <fullName evidence="16">PanK-III</fullName>
    </alternativeName>
    <alternativeName>
        <fullName evidence="16">Pantothenic acid kinase</fullName>
    </alternativeName>
</protein>
<feature type="binding site" evidence="16">
    <location>
        <position position="98"/>
    </location>
    <ligand>
        <name>substrate</name>
    </ligand>
</feature>
<organism evidence="17 18">
    <name type="scientific">Persephonella hydrogeniphila</name>
    <dbReference type="NCBI Taxonomy" id="198703"/>
    <lineage>
        <taxon>Bacteria</taxon>
        <taxon>Pseudomonadati</taxon>
        <taxon>Aquificota</taxon>
        <taxon>Aquificia</taxon>
        <taxon>Aquificales</taxon>
        <taxon>Hydrogenothermaceae</taxon>
        <taxon>Persephonella</taxon>
    </lineage>
</organism>
<evidence type="ECO:0000256" key="9">
    <source>
        <dbReference type="ARBA" id="ARBA00022741"/>
    </source>
</evidence>
<dbReference type="GO" id="GO:0005524">
    <property type="term" value="F:ATP binding"/>
    <property type="evidence" value="ECO:0007669"/>
    <property type="project" value="UniProtKB-UniRule"/>
</dbReference>
<dbReference type="NCBIfam" id="TIGR00671">
    <property type="entry name" value="baf"/>
    <property type="match status" value="1"/>
</dbReference>
<keyword evidence="18" id="KW-1185">Reference proteome</keyword>
<evidence type="ECO:0000256" key="5">
    <source>
        <dbReference type="ARBA" id="ARBA00011738"/>
    </source>
</evidence>
<evidence type="ECO:0000256" key="3">
    <source>
        <dbReference type="ARBA" id="ARBA00004496"/>
    </source>
</evidence>
<evidence type="ECO:0000256" key="12">
    <source>
        <dbReference type="ARBA" id="ARBA00022958"/>
    </source>
</evidence>
<reference evidence="18" key="1">
    <citation type="submission" date="2017-09" db="EMBL/GenBank/DDBJ databases">
        <authorList>
            <person name="Varghese N."/>
            <person name="Submissions S."/>
        </authorList>
    </citation>
    <scope>NUCLEOTIDE SEQUENCE [LARGE SCALE GENOMIC DNA]</scope>
    <source>
        <strain evidence="18">DSM 15103</strain>
    </source>
</reference>
<dbReference type="UniPathway" id="UPA00241">
    <property type="reaction ID" value="UER00352"/>
</dbReference>
<evidence type="ECO:0000313" key="18">
    <source>
        <dbReference type="Proteomes" id="UP000219036"/>
    </source>
</evidence>
<feature type="binding site" evidence="16">
    <location>
        <begin position="105"/>
        <end position="108"/>
    </location>
    <ligand>
        <name>substrate</name>
    </ligand>
</feature>
<dbReference type="RefSeq" id="WP_097000252.1">
    <property type="nucleotide sequence ID" value="NZ_OBEI01000003.1"/>
</dbReference>
<feature type="binding site" evidence="16">
    <location>
        <position position="182"/>
    </location>
    <ligand>
        <name>substrate</name>
    </ligand>
</feature>
<evidence type="ECO:0000256" key="16">
    <source>
        <dbReference type="HAMAP-Rule" id="MF_01274"/>
    </source>
</evidence>
<keyword evidence="10 16" id="KW-0418">Kinase</keyword>
<dbReference type="GO" id="GO:0015937">
    <property type="term" value="P:coenzyme A biosynthetic process"/>
    <property type="evidence" value="ECO:0007669"/>
    <property type="project" value="UniProtKB-UniRule"/>
</dbReference>
<dbReference type="AlphaFoldDB" id="A0A285NEG8"/>
<name>A0A285NEG8_9AQUI</name>
<comment type="similarity">
    <text evidence="14 16">Belongs to the type III pantothenate kinase family.</text>
</comment>
<keyword evidence="7 16" id="KW-0963">Cytoplasm</keyword>
<evidence type="ECO:0000256" key="8">
    <source>
        <dbReference type="ARBA" id="ARBA00022679"/>
    </source>
</evidence>
<dbReference type="HAMAP" id="MF_01274">
    <property type="entry name" value="Pantothen_kinase_3"/>
    <property type="match status" value="1"/>
</dbReference>
<dbReference type="InterPro" id="IPR004619">
    <property type="entry name" value="Type_III_PanK"/>
</dbReference>
<dbReference type="Gene3D" id="3.30.420.40">
    <property type="match status" value="2"/>
</dbReference>
<evidence type="ECO:0000256" key="1">
    <source>
        <dbReference type="ARBA" id="ARBA00001206"/>
    </source>
</evidence>
<keyword evidence="12 16" id="KW-0630">Potassium</keyword>
<evidence type="ECO:0000313" key="17">
    <source>
        <dbReference type="EMBL" id="SNZ07904.1"/>
    </source>
</evidence>
<dbReference type="Pfam" id="PF03309">
    <property type="entry name" value="Pan_kinase"/>
    <property type="match status" value="1"/>
</dbReference>
<dbReference type="PANTHER" id="PTHR34265:SF1">
    <property type="entry name" value="TYPE III PANTOTHENATE KINASE"/>
    <property type="match status" value="1"/>
</dbReference>
<evidence type="ECO:0000256" key="6">
    <source>
        <dbReference type="ARBA" id="ARBA00012102"/>
    </source>
</evidence>
<comment type="cofactor">
    <cofactor evidence="16">
        <name>NH4(+)</name>
        <dbReference type="ChEBI" id="CHEBI:28938"/>
    </cofactor>
    <cofactor evidence="16">
        <name>K(+)</name>
        <dbReference type="ChEBI" id="CHEBI:29103"/>
    </cofactor>
    <text evidence="16">A monovalent cation. Ammonium or potassium.</text>
</comment>
<feature type="active site" description="Proton acceptor" evidence="16">
    <location>
        <position position="107"/>
    </location>
</feature>
<evidence type="ECO:0000256" key="14">
    <source>
        <dbReference type="ARBA" id="ARBA00038036"/>
    </source>
</evidence>
<keyword evidence="9 16" id="KW-0547">Nucleotide-binding</keyword>
<sequence length="252" mass="27866">MIVGIDIGNTTIEIGFLQSKTLIKSYKLRTDRAKTVDDWYLNIHQIVQIEGDIYIEDFVISSVVPVVDEKVCSAVEKISGKKPLIIGKDLNIPIPNMYKNPEEVGTDRLVNAFGVVKKYGYPAVAVDFGTAITFDVINERGEYTGGAIFPGIDASVESLFTKTAKLPSVNLKNVSGVIGRTTVDSILSGIYFGYISLVEGMIEKINRQAGYKHKVVITGGNGELISKGLEIDFVYDRFLTMESIYMIYTENR</sequence>
<keyword evidence="8 16" id="KW-0808">Transferase</keyword>
<feature type="binding site" evidence="16">
    <location>
        <begin position="6"/>
        <end position="13"/>
    </location>
    <ligand>
        <name>ATP</name>
        <dbReference type="ChEBI" id="CHEBI:30616"/>
    </ligand>
</feature>
<comment type="function">
    <text evidence="16">Catalyzes the phosphorylation of pantothenate (Pan), the first step in CoA biosynthesis.</text>
</comment>